<evidence type="ECO:0000313" key="3">
    <source>
        <dbReference type="EnsemblPlants" id="AES77994"/>
    </source>
</evidence>
<dbReference type="Proteomes" id="UP000002051">
    <property type="component" value="Unassembled WGS sequence"/>
</dbReference>
<reference evidence="2 4" key="2">
    <citation type="journal article" date="2014" name="BMC Genomics">
        <title>An improved genome release (version Mt4.0) for the model legume Medicago truncatula.</title>
        <authorList>
            <person name="Tang H."/>
            <person name="Krishnakumar V."/>
            <person name="Bidwell S."/>
            <person name="Rosen B."/>
            <person name="Chan A."/>
            <person name="Zhou S."/>
            <person name="Gentzbittel L."/>
            <person name="Childs K.L."/>
            <person name="Yandell M."/>
            <person name="Gundlach H."/>
            <person name="Mayer K.F."/>
            <person name="Schwartz D.C."/>
            <person name="Town C.D."/>
        </authorList>
    </citation>
    <scope>GENOME REANNOTATION</scope>
    <source>
        <strain evidence="3 4">cv. Jemalong A17</strain>
    </source>
</reference>
<name>G7KVM7_MEDTR</name>
<evidence type="ECO:0000256" key="1">
    <source>
        <dbReference type="SAM" id="Phobius"/>
    </source>
</evidence>
<dbReference type="AlphaFoldDB" id="G7KVM7"/>
<evidence type="ECO:0000313" key="4">
    <source>
        <dbReference type="Proteomes" id="UP000002051"/>
    </source>
</evidence>
<evidence type="ECO:0000313" key="2">
    <source>
        <dbReference type="EMBL" id="AES77994.1"/>
    </source>
</evidence>
<keyword evidence="1 2" id="KW-0812">Transmembrane</keyword>
<sequence>MTSFLSDSSISCNKVAGSFVSSGRCEGKIFLNVGIMSTSVGLTEKTNKNKLKFKPDVRFLVRNVFYLWMFVLLKPDLICDTFETLVSRREDVTSRYFFHGGAAFMIAMLYGLHFHWVILDAVVKMIIADIHGLF</sequence>
<dbReference type="EMBL" id="CM001223">
    <property type="protein sequence ID" value="AES77994.1"/>
    <property type="molecule type" value="Genomic_DNA"/>
</dbReference>
<protein>
    <submittedName>
        <fullName evidence="2">Transmembrane protein, putative</fullName>
    </submittedName>
</protein>
<keyword evidence="1" id="KW-0472">Membrane</keyword>
<dbReference type="PaxDb" id="3880-AES77994"/>
<accession>G7KVM7</accession>
<dbReference type="EnsemblPlants" id="AES77994">
    <property type="protein sequence ID" value="AES77994"/>
    <property type="gene ID" value="MTR_7g022750"/>
</dbReference>
<keyword evidence="1" id="KW-1133">Transmembrane helix</keyword>
<feature type="transmembrane region" description="Helical" evidence="1">
    <location>
        <begin position="97"/>
        <end position="119"/>
    </location>
</feature>
<proteinExistence type="predicted"/>
<keyword evidence="4" id="KW-1185">Reference proteome</keyword>
<reference evidence="2 4" key="1">
    <citation type="journal article" date="2011" name="Nature">
        <title>The Medicago genome provides insight into the evolution of rhizobial symbioses.</title>
        <authorList>
            <person name="Young N.D."/>
            <person name="Debelle F."/>
            <person name="Oldroyd G.E."/>
            <person name="Geurts R."/>
            <person name="Cannon S.B."/>
            <person name="Udvardi M.K."/>
            <person name="Benedito V.A."/>
            <person name="Mayer K.F."/>
            <person name="Gouzy J."/>
            <person name="Schoof H."/>
            <person name="Van de Peer Y."/>
            <person name="Proost S."/>
            <person name="Cook D.R."/>
            <person name="Meyers B.C."/>
            <person name="Spannagl M."/>
            <person name="Cheung F."/>
            <person name="De Mita S."/>
            <person name="Krishnakumar V."/>
            <person name="Gundlach H."/>
            <person name="Zhou S."/>
            <person name="Mudge J."/>
            <person name="Bharti A.K."/>
            <person name="Murray J.D."/>
            <person name="Naoumkina M.A."/>
            <person name="Rosen B."/>
            <person name="Silverstein K.A."/>
            <person name="Tang H."/>
            <person name="Rombauts S."/>
            <person name="Zhao P.X."/>
            <person name="Zhou P."/>
            <person name="Barbe V."/>
            <person name="Bardou P."/>
            <person name="Bechner M."/>
            <person name="Bellec A."/>
            <person name="Berger A."/>
            <person name="Berges H."/>
            <person name="Bidwell S."/>
            <person name="Bisseling T."/>
            <person name="Choisne N."/>
            <person name="Couloux A."/>
            <person name="Denny R."/>
            <person name="Deshpande S."/>
            <person name="Dai X."/>
            <person name="Doyle J.J."/>
            <person name="Dudez A.M."/>
            <person name="Farmer A.D."/>
            <person name="Fouteau S."/>
            <person name="Franken C."/>
            <person name="Gibelin C."/>
            <person name="Gish J."/>
            <person name="Goldstein S."/>
            <person name="Gonzalez A.J."/>
            <person name="Green P.J."/>
            <person name="Hallab A."/>
            <person name="Hartog M."/>
            <person name="Hua A."/>
            <person name="Humphray S.J."/>
            <person name="Jeong D.H."/>
            <person name="Jing Y."/>
            <person name="Jocker A."/>
            <person name="Kenton S.M."/>
            <person name="Kim D.J."/>
            <person name="Klee K."/>
            <person name="Lai H."/>
            <person name="Lang C."/>
            <person name="Lin S."/>
            <person name="Macmil S.L."/>
            <person name="Magdelenat G."/>
            <person name="Matthews L."/>
            <person name="McCorrison J."/>
            <person name="Monaghan E.L."/>
            <person name="Mun J.H."/>
            <person name="Najar F.Z."/>
            <person name="Nicholson C."/>
            <person name="Noirot C."/>
            <person name="O'Bleness M."/>
            <person name="Paule C.R."/>
            <person name="Poulain J."/>
            <person name="Prion F."/>
            <person name="Qin B."/>
            <person name="Qu C."/>
            <person name="Retzel E.F."/>
            <person name="Riddle C."/>
            <person name="Sallet E."/>
            <person name="Samain S."/>
            <person name="Samson N."/>
            <person name="Sanders I."/>
            <person name="Saurat O."/>
            <person name="Scarpelli C."/>
            <person name="Schiex T."/>
            <person name="Segurens B."/>
            <person name="Severin A.J."/>
            <person name="Sherrier D.J."/>
            <person name="Shi R."/>
            <person name="Sims S."/>
            <person name="Singer S.R."/>
            <person name="Sinharoy S."/>
            <person name="Sterck L."/>
            <person name="Viollet A."/>
            <person name="Wang B.B."/>
            <person name="Wang K."/>
            <person name="Wang M."/>
            <person name="Wang X."/>
            <person name="Warfsmann J."/>
            <person name="Weissenbach J."/>
            <person name="White D.D."/>
            <person name="White J.D."/>
            <person name="Wiley G.B."/>
            <person name="Wincker P."/>
            <person name="Xing Y."/>
            <person name="Yang L."/>
            <person name="Yao Z."/>
            <person name="Ying F."/>
            <person name="Zhai J."/>
            <person name="Zhou L."/>
            <person name="Zuber A."/>
            <person name="Denarie J."/>
            <person name="Dixon R.A."/>
            <person name="May G.D."/>
            <person name="Schwartz D.C."/>
            <person name="Rogers J."/>
            <person name="Quetier F."/>
            <person name="Town C.D."/>
            <person name="Roe B.A."/>
        </authorList>
    </citation>
    <scope>NUCLEOTIDE SEQUENCE [LARGE SCALE GENOMIC DNA]</scope>
    <source>
        <strain evidence="2">A17</strain>
        <strain evidence="3 4">cv. Jemalong A17</strain>
    </source>
</reference>
<gene>
    <name evidence="2" type="ordered locus">MTR_7g022750</name>
</gene>
<dbReference type="HOGENOM" id="CLU_1899320_0_0_1"/>
<reference evidence="3" key="3">
    <citation type="submission" date="2015-04" db="UniProtKB">
        <authorList>
            <consortium name="EnsemblPlants"/>
        </authorList>
    </citation>
    <scope>IDENTIFICATION</scope>
    <source>
        <strain evidence="3">cv. Jemalong A17</strain>
    </source>
</reference>
<organism evidence="2 4">
    <name type="scientific">Medicago truncatula</name>
    <name type="common">Barrel medic</name>
    <name type="synonym">Medicago tribuloides</name>
    <dbReference type="NCBI Taxonomy" id="3880"/>
    <lineage>
        <taxon>Eukaryota</taxon>
        <taxon>Viridiplantae</taxon>
        <taxon>Streptophyta</taxon>
        <taxon>Embryophyta</taxon>
        <taxon>Tracheophyta</taxon>
        <taxon>Spermatophyta</taxon>
        <taxon>Magnoliopsida</taxon>
        <taxon>eudicotyledons</taxon>
        <taxon>Gunneridae</taxon>
        <taxon>Pentapetalae</taxon>
        <taxon>rosids</taxon>
        <taxon>fabids</taxon>
        <taxon>Fabales</taxon>
        <taxon>Fabaceae</taxon>
        <taxon>Papilionoideae</taxon>
        <taxon>50 kb inversion clade</taxon>
        <taxon>NPAAA clade</taxon>
        <taxon>Hologalegina</taxon>
        <taxon>IRL clade</taxon>
        <taxon>Trifolieae</taxon>
        <taxon>Medicago</taxon>
    </lineage>
</organism>